<name>D2NRV0_ROTMD</name>
<dbReference type="EMBL" id="AP011540">
    <property type="protein sequence ID" value="BAI64376.1"/>
    <property type="molecule type" value="Genomic_DNA"/>
</dbReference>
<dbReference type="InterPro" id="IPR013780">
    <property type="entry name" value="Glyco_hydro_b"/>
</dbReference>
<evidence type="ECO:0000256" key="3">
    <source>
        <dbReference type="ARBA" id="ARBA00023295"/>
    </source>
</evidence>
<reference evidence="5 6" key="3">
    <citation type="journal article" date="2010" name="Sequencing">
        <title>Complete Genome Sequence of Rothia mucilaginosa DY-18: A Clinical Isolate with Dense Meshwork-Like Structures from a Persistent Apical Periodontitis Lesion.</title>
        <authorList>
            <person name="Yamane K."/>
            <person name="Nambu T."/>
            <person name="Yamanaka T."/>
            <person name="Mashimo C."/>
            <person name="Sugimori C."/>
            <person name="Leung K.-P."/>
            <person name="Fukushima H."/>
        </authorList>
    </citation>
    <scope>NUCLEOTIDE SEQUENCE [LARGE SCALE GENOMIC DNA]</scope>
    <source>
        <strain evidence="5 6">DY-18</strain>
    </source>
</reference>
<dbReference type="AlphaFoldDB" id="D2NRV0"/>
<protein>
    <submittedName>
        <fullName evidence="5">Glycosidase</fullName>
    </submittedName>
</protein>
<dbReference type="GO" id="GO:0009313">
    <property type="term" value="P:oligosaccharide catabolic process"/>
    <property type="evidence" value="ECO:0007669"/>
    <property type="project" value="TreeGrafter"/>
</dbReference>
<keyword evidence="2" id="KW-0378">Hydrolase</keyword>
<dbReference type="GO" id="GO:0004556">
    <property type="term" value="F:alpha-amylase activity"/>
    <property type="evidence" value="ECO:0007669"/>
    <property type="project" value="TreeGrafter"/>
</dbReference>
<dbReference type="PANTHER" id="PTHR10357">
    <property type="entry name" value="ALPHA-AMYLASE FAMILY MEMBER"/>
    <property type="match status" value="1"/>
</dbReference>
<sequence>MVREGDQTRTFRSPSPYTLITDTFSLFGVTRRYRKAIMSNSEAYQVPSYEGRQWWKEAVVYQVYPRSFNDANGDGIGDLKGITEKLPYLAKLGINVIWLSPVFDSPNVDNGYDISDYFAIMSDFGTMEDFDEMLETAHKHGIKILMDLVANHTSDEHPWFKESRSSKDNPYRDYYIWKDPKGFDEDGNPIPPNNWASEFGGPAWEWDEATGQFYLHIFFKEQPDLNWENEKVRENLYSMVRWWLDKGVDGFRLDAINIISKPEGFPDDPSTDFEKHTSSIPFVISNGTMVHPWMKELTRETFSRYDVMTVGETSATSPEDAKLWAGYHTGELNMIFHFDHMGVDNDPNGSLGGKWSYAPYKLTELKRILNDWQTTLEGNAWGSLYWNNHDQPRVVSRFGNDSDEFRTLSAKQLATTLHFMQGTPYIYQGEEIGMTNVKFDSIEDYRDGDSIRFYEDMHVDHKRLSHEEAMQAIYIKGRDNARTPVQWDASANGGFSPEGVTPWIAVNPNYPAINAEAVLADEDSIFYHYQHLVNLRRGELKDLMVYASFAPVDSVQVPHNEDEAVYAYTRTGGADGSPANESLLVISNFTAEEQERDFALLNEAREAGARVELVSSNYKDDAGSTLRPYEAKVYHIVR</sequence>
<evidence type="ECO:0000313" key="6">
    <source>
        <dbReference type="Proteomes" id="UP000001883"/>
    </source>
</evidence>
<dbReference type="NCBIfam" id="NF008183">
    <property type="entry name" value="PRK10933.1"/>
    <property type="match status" value="1"/>
</dbReference>
<proteinExistence type="inferred from homology"/>
<dbReference type="PANTHER" id="PTHR10357:SF184">
    <property type="entry name" value="OLIGO-1,6-GLUCOSIDASE 1"/>
    <property type="match status" value="1"/>
</dbReference>
<evidence type="ECO:0000256" key="1">
    <source>
        <dbReference type="ARBA" id="ARBA00008061"/>
    </source>
</evidence>
<dbReference type="SUPFAM" id="SSF51011">
    <property type="entry name" value="Glycosyl hydrolase domain"/>
    <property type="match status" value="1"/>
</dbReference>
<dbReference type="eggNOG" id="COG0366">
    <property type="taxonomic scope" value="Bacteria"/>
</dbReference>
<dbReference type="FunFam" id="3.20.20.80:FF:000064">
    <property type="entry name" value="Oligo-1,6-glucosidase"/>
    <property type="match status" value="2"/>
</dbReference>
<dbReference type="FunFam" id="3.90.400.10:FF:000004">
    <property type="entry name" value="Oligo-1,6-glucosidase"/>
    <property type="match status" value="1"/>
</dbReference>
<dbReference type="Gene3D" id="2.60.40.1180">
    <property type="entry name" value="Golgi alpha-mannosidase II"/>
    <property type="match status" value="1"/>
</dbReference>
<keyword evidence="6" id="KW-1185">Reference proteome</keyword>
<dbReference type="InterPro" id="IPR045857">
    <property type="entry name" value="O16G_dom_2"/>
</dbReference>
<dbReference type="KEGG" id="rmu:RMDY18_05440"/>
<dbReference type="CDD" id="cd11333">
    <property type="entry name" value="AmyAc_SI_OligoGlu_DGase"/>
    <property type="match status" value="1"/>
</dbReference>
<evidence type="ECO:0000313" key="5">
    <source>
        <dbReference type="EMBL" id="BAI64376.1"/>
    </source>
</evidence>
<dbReference type="SUPFAM" id="SSF51445">
    <property type="entry name" value="(Trans)glycosidases"/>
    <property type="match status" value="1"/>
</dbReference>
<comment type="similarity">
    <text evidence="1">Belongs to the glycosyl hydrolase 13 family.</text>
</comment>
<keyword evidence="3 5" id="KW-0326">Glycosidase</keyword>
<dbReference type="CAZy" id="GH13">
    <property type="family name" value="Glycoside Hydrolase Family 13"/>
</dbReference>
<dbReference type="HOGENOM" id="CLU_006462_1_2_11"/>
<dbReference type="Gene3D" id="3.20.20.80">
    <property type="entry name" value="Glycosidases"/>
    <property type="match status" value="1"/>
</dbReference>
<evidence type="ECO:0000256" key="2">
    <source>
        <dbReference type="ARBA" id="ARBA00022801"/>
    </source>
</evidence>
<dbReference type="Gene3D" id="3.90.400.10">
    <property type="entry name" value="Oligo-1,6-glucosidase, Domain 2"/>
    <property type="match status" value="1"/>
</dbReference>
<accession>D2NRV0</accession>
<reference evidence="5 6" key="2">
    <citation type="journal article" date="2010" name="J Osaka Dent Univ">
        <title>Isolation and identification of Rothia mucilaginosa from persistent apical periodontitis lesions.</title>
        <authorList>
            <person name="Yamane K."/>
            <person name="Yoshida M."/>
            <person name="Fujihira T."/>
            <person name="Baba T."/>
            <person name="Tsuji N."/>
            <person name="Hayashi H."/>
            <person name="Sugimori C."/>
            <person name="Yamanaka T."/>
            <person name="Mashimo C."/>
            <person name="Nambu T."/>
            <person name="Kawai H."/>
            <person name="Fukushima H."/>
        </authorList>
    </citation>
    <scope>NUCLEOTIDE SEQUENCE [LARGE SCALE GENOMIC DNA]</scope>
    <source>
        <strain evidence="5 6">DY-18</strain>
    </source>
</reference>
<gene>
    <name evidence="5" type="ordered locus">RMDY18_05440</name>
</gene>
<dbReference type="SMART" id="SM00642">
    <property type="entry name" value="Aamy"/>
    <property type="match status" value="1"/>
</dbReference>
<dbReference type="STRING" id="680646.RMDY18_05440"/>
<reference evidence="6" key="1">
    <citation type="submission" date="2009-07" db="EMBL/GenBank/DDBJ databases">
        <title>Complete genome sequence of Rothia mucilaginosa DJ.</title>
        <authorList>
            <person name="Yamane K."/>
            <person name="Nambu T."/>
            <person name="Mashimo C."/>
            <person name="Sugimori C."/>
            <person name="Yamanaka T."/>
            <person name="Leung K."/>
            <person name="Fukushima H."/>
        </authorList>
    </citation>
    <scope>NUCLEOTIDE SEQUENCE [LARGE SCALE GENOMIC DNA]</scope>
    <source>
        <strain evidence="6">DY-18</strain>
    </source>
</reference>
<feature type="domain" description="Glycosyl hydrolase family 13 catalytic" evidence="4">
    <location>
        <begin position="62"/>
        <end position="482"/>
    </location>
</feature>
<dbReference type="InterPro" id="IPR006047">
    <property type="entry name" value="GH13_cat_dom"/>
</dbReference>
<evidence type="ECO:0000259" key="4">
    <source>
        <dbReference type="SMART" id="SM00642"/>
    </source>
</evidence>
<dbReference type="Pfam" id="PF00128">
    <property type="entry name" value="Alpha-amylase"/>
    <property type="match status" value="1"/>
</dbReference>
<dbReference type="InterPro" id="IPR017853">
    <property type="entry name" value="GH"/>
</dbReference>
<dbReference type="Proteomes" id="UP000001883">
    <property type="component" value="Chromosome"/>
</dbReference>
<organism evidence="5 6">
    <name type="scientific">Rothia mucilaginosa (strain DY-18)</name>
    <name type="common">Stomatococcus mucilaginosus</name>
    <dbReference type="NCBI Taxonomy" id="680646"/>
    <lineage>
        <taxon>Bacteria</taxon>
        <taxon>Bacillati</taxon>
        <taxon>Actinomycetota</taxon>
        <taxon>Actinomycetes</taxon>
        <taxon>Micrococcales</taxon>
        <taxon>Micrococcaceae</taxon>
        <taxon>Rothia</taxon>
    </lineage>
</organism>